<keyword evidence="3" id="KW-1133">Transmembrane helix</keyword>
<feature type="compositionally biased region" description="Basic and acidic residues" evidence="2">
    <location>
        <begin position="763"/>
        <end position="786"/>
    </location>
</feature>
<keyword evidence="1" id="KW-1015">Disulfide bond</keyword>
<feature type="domain" description="FZ" evidence="5">
    <location>
        <begin position="32"/>
        <end position="156"/>
    </location>
</feature>
<dbReference type="InterPro" id="IPR020067">
    <property type="entry name" value="Frizzled_dom"/>
</dbReference>
<dbReference type="EMBL" id="QEAQ01000021">
    <property type="protein sequence ID" value="TPX59777.1"/>
    <property type="molecule type" value="Genomic_DNA"/>
</dbReference>
<keyword evidence="3" id="KW-0472">Membrane</keyword>
<accession>A0A507E8R4</accession>
<dbReference type="InterPro" id="IPR036790">
    <property type="entry name" value="Frizzled_dom_sf"/>
</dbReference>
<proteinExistence type="predicted"/>
<feature type="region of interest" description="Disordered" evidence="2">
    <location>
        <begin position="739"/>
        <end position="789"/>
    </location>
</feature>
<sequence>MLPPTPPSSLKGRLLRLLVLSVAASAVVAQGCTPVTLSTKACGIVLDGNMPTLVSPENSTRIEAVLDTMFNKLNALQTVAPTCYGYLRQLYCASAFPGCMDGTPVLPCATACQFVVDACTPTLTALAQEQLLPDCALGVSIGASRIPFPTTQCMGSDAPGAIVRRMAAQSQTIGVANPADVYNEGGLSTAVIIILCLYVLSFFGFLDLIIAFSRLRRSYSVVSWAVLWLVMMGVYLVGLIMFQWDIRRAFGSDWCRIQALVLTYLNQSSWIWPFFFTADVWYAVVRKKMRATSESQRFLWNAPFAFLLPIIPTVVLAIKANPVGLSPPANLQPGYAPHVIFCTFSYPVIGWAMSTLPFVAFFATLSIGFGSHAAYHLYKQRRAFNSSNSSGMLSDPSRSSPGNSGTRAQQRAQSRISIVLFARILSVTVIYLFIAVAANYQQVRAVVNGAYVPGDKEPGFRDYAAASIGIVVWFVLCTSSATWSRTIAGTLQNAAFGGKAKNSNLEISTSSHHKSKRSGLEDDDMIELRAPGSLKRTITSSTKASEISGPYNVATTHTMPQPHQATFTRHDPQSTNPVPPVTGDTWRREPGVQRSNTNTRLPFLEHSHPRQLEREFDQALVDPYNTIERFDAAQPAWPYRKNSARSEAGRETPSGYWDDGFEGAALPRRETTQRSYQDPTGPRRTRSQSRSRSASVNSREQHHRPPRFNDQQAPPVPPLSINTIAQARAVSPITTHGYRYTQYAPSPEPSSAGGGGGGTQSAYHHDDDDNVHDAVIERQRSARRYEEDPEALRFQSYDTHADYPIRSVAVDHVSDRVAQGKAWDHE</sequence>
<feature type="transmembrane region" description="Helical" evidence="3">
    <location>
        <begin position="356"/>
        <end position="378"/>
    </location>
</feature>
<feature type="chain" id="PRO_5021333894" description="FZ domain-containing protein" evidence="4">
    <location>
        <begin position="30"/>
        <end position="826"/>
    </location>
</feature>
<feature type="signal peptide" evidence="4">
    <location>
        <begin position="1"/>
        <end position="29"/>
    </location>
</feature>
<dbReference type="AlphaFoldDB" id="A0A507E8R4"/>
<dbReference type="Proteomes" id="UP000318582">
    <property type="component" value="Unassembled WGS sequence"/>
</dbReference>
<feature type="region of interest" description="Disordered" evidence="2">
    <location>
        <begin position="639"/>
        <end position="719"/>
    </location>
</feature>
<evidence type="ECO:0000259" key="5">
    <source>
        <dbReference type="PROSITE" id="PS50038"/>
    </source>
</evidence>
<feature type="region of interest" description="Disordered" evidence="2">
    <location>
        <begin position="388"/>
        <end position="408"/>
    </location>
</feature>
<reference evidence="6 7" key="1">
    <citation type="journal article" date="2019" name="Sci. Rep.">
        <title>Comparative genomics of chytrid fungi reveal insights into the obligate biotrophic and pathogenic lifestyle of Synchytrium endobioticum.</title>
        <authorList>
            <person name="van de Vossenberg B.T.L.H."/>
            <person name="Warris S."/>
            <person name="Nguyen H.D.T."/>
            <person name="van Gent-Pelzer M.P.E."/>
            <person name="Joly D.L."/>
            <person name="van de Geest H.C."/>
            <person name="Bonants P.J.M."/>
            <person name="Smith D.S."/>
            <person name="Levesque C.A."/>
            <person name="van der Lee T.A.J."/>
        </authorList>
    </citation>
    <scope>NUCLEOTIDE SEQUENCE [LARGE SCALE GENOMIC DNA]</scope>
    <source>
        <strain evidence="6 7">CBS 809.83</strain>
    </source>
</reference>
<feature type="transmembrane region" description="Helical" evidence="3">
    <location>
        <begin position="298"/>
        <end position="318"/>
    </location>
</feature>
<dbReference type="SUPFAM" id="SSF63501">
    <property type="entry name" value="Frizzled cysteine-rich domain"/>
    <property type="match status" value="1"/>
</dbReference>
<evidence type="ECO:0000256" key="2">
    <source>
        <dbReference type="SAM" id="MobiDB-lite"/>
    </source>
</evidence>
<dbReference type="Gene3D" id="1.20.1070.10">
    <property type="entry name" value="Rhodopsin 7-helix transmembrane proteins"/>
    <property type="match status" value="1"/>
</dbReference>
<evidence type="ECO:0000313" key="7">
    <source>
        <dbReference type="Proteomes" id="UP000318582"/>
    </source>
</evidence>
<organism evidence="6 7">
    <name type="scientific">Powellomyces hirtus</name>
    <dbReference type="NCBI Taxonomy" id="109895"/>
    <lineage>
        <taxon>Eukaryota</taxon>
        <taxon>Fungi</taxon>
        <taxon>Fungi incertae sedis</taxon>
        <taxon>Chytridiomycota</taxon>
        <taxon>Chytridiomycota incertae sedis</taxon>
        <taxon>Chytridiomycetes</taxon>
        <taxon>Spizellomycetales</taxon>
        <taxon>Powellomycetaceae</taxon>
        <taxon>Powellomyces</taxon>
    </lineage>
</organism>
<feature type="transmembrane region" description="Helical" evidence="3">
    <location>
        <begin position="187"/>
        <end position="209"/>
    </location>
</feature>
<feature type="transmembrane region" description="Helical" evidence="3">
    <location>
        <begin position="221"/>
        <end position="244"/>
    </location>
</feature>
<evidence type="ECO:0000313" key="6">
    <source>
        <dbReference type="EMBL" id="TPX59777.1"/>
    </source>
</evidence>
<dbReference type="PROSITE" id="PS50038">
    <property type="entry name" value="FZ"/>
    <property type="match status" value="1"/>
</dbReference>
<gene>
    <name evidence="6" type="ORF">PhCBS80983_g02220</name>
</gene>
<evidence type="ECO:0000256" key="3">
    <source>
        <dbReference type="SAM" id="Phobius"/>
    </source>
</evidence>
<feature type="transmembrane region" description="Helical" evidence="3">
    <location>
        <begin position="270"/>
        <end position="286"/>
    </location>
</feature>
<keyword evidence="4" id="KW-0732">Signal</keyword>
<keyword evidence="7" id="KW-1185">Reference proteome</keyword>
<evidence type="ECO:0000256" key="4">
    <source>
        <dbReference type="SAM" id="SignalP"/>
    </source>
</evidence>
<feature type="region of interest" description="Disordered" evidence="2">
    <location>
        <begin position="554"/>
        <end position="600"/>
    </location>
</feature>
<feature type="compositionally biased region" description="Polar residues" evidence="2">
    <location>
        <begin position="554"/>
        <end position="567"/>
    </location>
</feature>
<dbReference type="Gene3D" id="1.10.2000.10">
    <property type="entry name" value="Frizzled cysteine-rich domain"/>
    <property type="match status" value="1"/>
</dbReference>
<protein>
    <recommendedName>
        <fullName evidence="5">FZ domain-containing protein</fullName>
    </recommendedName>
</protein>
<evidence type="ECO:0000256" key="1">
    <source>
        <dbReference type="ARBA" id="ARBA00023157"/>
    </source>
</evidence>
<comment type="caution">
    <text evidence="6">The sequence shown here is derived from an EMBL/GenBank/DDBJ whole genome shotgun (WGS) entry which is preliminary data.</text>
</comment>
<feature type="transmembrane region" description="Helical" evidence="3">
    <location>
        <begin position="420"/>
        <end position="443"/>
    </location>
</feature>
<keyword evidence="3" id="KW-0812">Transmembrane</keyword>
<name>A0A507E8R4_9FUNG</name>